<accession>A0ACB7Z858</accession>
<reference evidence="1 2" key="1">
    <citation type="journal article" date="2021" name="Hortic Res">
        <title>High-quality reference genome and annotation aids understanding of berry development for evergreen blueberry (Vaccinium darrowii).</title>
        <authorList>
            <person name="Yu J."/>
            <person name="Hulse-Kemp A.M."/>
            <person name="Babiker E."/>
            <person name="Staton M."/>
        </authorList>
    </citation>
    <scope>NUCLEOTIDE SEQUENCE [LARGE SCALE GENOMIC DNA]</scope>
    <source>
        <strain evidence="2">cv. NJ 8807/NJ 8810</strain>
        <tissue evidence="1">Young leaf</tissue>
    </source>
</reference>
<evidence type="ECO:0000313" key="1">
    <source>
        <dbReference type="EMBL" id="KAH7861980.1"/>
    </source>
</evidence>
<protein>
    <submittedName>
        <fullName evidence="1">Uncharacterized protein</fullName>
    </submittedName>
</protein>
<proteinExistence type="predicted"/>
<organism evidence="1 2">
    <name type="scientific">Vaccinium darrowii</name>
    <dbReference type="NCBI Taxonomy" id="229202"/>
    <lineage>
        <taxon>Eukaryota</taxon>
        <taxon>Viridiplantae</taxon>
        <taxon>Streptophyta</taxon>
        <taxon>Embryophyta</taxon>
        <taxon>Tracheophyta</taxon>
        <taxon>Spermatophyta</taxon>
        <taxon>Magnoliopsida</taxon>
        <taxon>eudicotyledons</taxon>
        <taxon>Gunneridae</taxon>
        <taxon>Pentapetalae</taxon>
        <taxon>asterids</taxon>
        <taxon>Ericales</taxon>
        <taxon>Ericaceae</taxon>
        <taxon>Vaccinioideae</taxon>
        <taxon>Vaccinieae</taxon>
        <taxon>Vaccinium</taxon>
    </lineage>
</organism>
<keyword evidence="2" id="KW-1185">Reference proteome</keyword>
<gene>
    <name evidence="1" type="ORF">Vadar_033301</name>
</gene>
<comment type="caution">
    <text evidence="1">The sequence shown here is derived from an EMBL/GenBank/DDBJ whole genome shotgun (WGS) entry which is preliminary data.</text>
</comment>
<name>A0ACB7Z858_9ERIC</name>
<sequence>MSWPNHVPPYLHKFPGHLYQQMTPYQGYPFPGMQVGPPYYPVNMQWPPNMEGSGLDLDQESQDHRNVKSRSRKKEKSTRAKRSQNTEQDDNTETSESNSQSDSSVEQMDRKKHGKRSSRKVVIRNINYITSKGDGGKDSGSQGTSSDENELIEADSLKHQVEEAIGSLERRPKSNPHRNKKQNGARHHSHVNGSTADQDIDNFRANVSEGEKRNENWDIFQNLLMRETDSRSDVTLESSKKEIAFGLNMETEELKKPLASTDSFIVTDMDRSNEQKVQVETFEARDTLRPISKTRDRMYEVELLYSQQIEKSESHSRATLSDFATESSVIRNQKGGDWFPGNQPDNSATSDQTARHVIFDGDYSSPLKGDQSQIENKKDVLIDDSFMVQAHPTDNDPSDSQMMRDIYSVSDIIGVTQQGINLPDNSKVKVETAGIFEPDDLYMVLGRNSEVEQVAASWNPEMDYGNNNSFTESVERLPKVEPADCVDDIKVSSTSKGTKSKARGAPGGKALSKEATSKTSFRSPGIIPRSTKPSTISRTSSQKNKSEKEEEKRRRMEELMIERQKRIAERSAACAHNPATTKRASKENKTSIVSMKNEKPKLQSPEEATEKLRKPVLKTSTIDRLASAKVTHKFPSNELKSSQPKKAISKASGTENKKQGTERVKPLDKKESLSNSNGLLSAAPGAKRKTDSADPIVALLASEQATQPSDAIDDSEKIALPTTEQTTQPSDAIDVSENIALPATEQATQPYDAIDDSGNIEELHRMSTIEKNGDKDLLGERLEDKKSCGRNSPKGNLSMPIQDHPGQLEYVKGDNASKTSSNGRAYFSPEVTVHFFPSSPKKALNAAVVHIDENNVVNKPFSVSPGISVVQVATPQDETTAPNPSRKKWNSGEHSPKAVKGFRKLLFFGRKTRN</sequence>
<evidence type="ECO:0000313" key="2">
    <source>
        <dbReference type="Proteomes" id="UP000828048"/>
    </source>
</evidence>
<dbReference type="EMBL" id="CM037154">
    <property type="protein sequence ID" value="KAH7861980.1"/>
    <property type="molecule type" value="Genomic_DNA"/>
</dbReference>
<dbReference type="Proteomes" id="UP000828048">
    <property type="component" value="Chromosome 4"/>
</dbReference>